<dbReference type="InterPro" id="IPR036097">
    <property type="entry name" value="HisK_dim/P_sf"/>
</dbReference>
<dbReference type="InterPro" id="IPR004358">
    <property type="entry name" value="Sig_transdc_His_kin-like_C"/>
</dbReference>
<dbReference type="Gene3D" id="3.40.50.2300">
    <property type="match status" value="1"/>
</dbReference>
<dbReference type="SUPFAM" id="SSF52172">
    <property type="entry name" value="CheY-like"/>
    <property type="match status" value="1"/>
</dbReference>
<evidence type="ECO:0000313" key="8">
    <source>
        <dbReference type="EMBL" id="AUI70197.1"/>
    </source>
</evidence>
<dbReference type="PANTHER" id="PTHR45339">
    <property type="entry name" value="HYBRID SIGNAL TRANSDUCTION HISTIDINE KINASE J"/>
    <property type="match status" value="1"/>
</dbReference>
<dbReference type="InterPro" id="IPR003594">
    <property type="entry name" value="HATPase_dom"/>
</dbReference>
<organism evidence="8 9">
    <name type="scientific">Beggiatoa leptomitoformis</name>
    <dbReference type="NCBI Taxonomy" id="288004"/>
    <lineage>
        <taxon>Bacteria</taxon>
        <taxon>Pseudomonadati</taxon>
        <taxon>Pseudomonadota</taxon>
        <taxon>Gammaproteobacteria</taxon>
        <taxon>Thiotrichales</taxon>
        <taxon>Thiotrichaceae</taxon>
        <taxon>Beggiatoa</taxon>
    </lineage>
</organism>
<dbReference type="Pfam" id="PF02518">
    <property type="entry name" value="HATPase_c"/>
    <property type="match status" value="1"/>
</dbReference>
<dbReference type="PRINTS" id="PR00344">
    <property type="entry name" value="BCTRLSENSOR"/>
</dbReference>
<reference evidence="9" key="1">
    <citation type="submission" date="2016-12" db="EMBL/GenBank/DDBJ databases">
        <title>Complete Genome Sequence of Beggiatoa leptomitiformis D-401.</title>
        <authorList>
            <person name="Fomenkov A."/>
            <person name="Vincze T."/>
            <person name="Grabovich M."/>
            <person name="Anton B.P."/>
            <person name="Dubinina G."/>
            <person name="Orlova M."/>
            <person name="Belousova E."/>
            <person name="Roberts R.J."/>
        </authorList>
    </citation>
    <scope>NUCLEOTIDE SEQUENCE [LARGE SCALE GENOMIC DNA]</scope>
    <source>
        <strain evidence="9">D-401</strain>
    </source>
</reference>
<dbReference type="SMART" id="SM00387">
    <property type="entry name" value="HATPase_c"/>
    <property type="match status" value="1"/>
</dbReference>
<dbReference type="GO" id="GO:0000155">
    <property type="term" value="F:phosphorelay sensor kinase activity"/>
    <property type="evidence" value="ECO:0007669"/>
    <property type="project" value="InterPro"/>
</dbReference>
<feature type="domain" description="Response regulatory" evidence="7">
    <location>
        <begin position="10"/>
        <end position="127"/>
    </location>
</feature>
<evidence type="ECO:0000256" key="1">
    <source>
        <dbReference type="ARBA" id="ARBA00000085"/>
    </source>
</evidence>
<dbReference type="SMART" id="SM00448">
    <property type="entry name" value="REC"/>
    <property type="match status" value="1"/>
</dbReference>
<dbReference type="KEGG" id="blep:AL038_07495"/>
<dbReference type="SMART" id="SM00388">
    <property type="entry name" value="HisKA"/>
    <property type="match status" value="1"/>
</dbReference>
<dbReference type="OrthoDB" id="5621394at2"/>
<accession>A0A2N9YI55</accession>
<dbReference type="InterPro" id="IPR036890">
    <property type="entry name" value="HATPase_C_sf"/>
</dbReference>
<feature type="modified residue" description="4-aspartylphosphate" evidence="5">
    <location>
        <position position="59"/>
    </location>
</feature>
<dbReference type="Gene3D" id="1.10.287.130">
    <property type="match status" value="1"/>
</dbReference>
<gene>
    <name evidence="8" type="ORF">BLE401_16820</name>
</gene>
<evidence type="ECO:0000256" key="5">
    <source>
        <dbReference type="PROSITE-ProRule" id="PRU00169"/>
    </source>
</evidence>
<dbReference type="PROSITE" id="PS50109">
    <property type="entry name" value="HIS_KIN"/>
    <property type="match status" value="1"/>
</dbReference>
<dbReference type="SUPFAM" id="SSF55874">
    <property type="entry name" value="ATPase domain of HSP90 chaperone/DNA topoisomerase II/histidine kinase"/>
    <property type="match status" value="1"/>
</dbReference>
<dbReference type="Proteomes" id="UP000234271">
    <property type="component" value="Chromosome"/>
</dbReference>
<proteinExistence type="predicted"/>
<dbReference type="PANTHER" id="PTHR45339:SF1">
    <property type="entry name" value="HYBRID SIGNAL TRANSDUCTION HISTIDINE KINASE J"/>
    <property type="match status" value="1"/>
</dbReference>
<name>A0A2N9YI55_9GAMM</name>
<feature type="domain" description="Histidine kinase" evidence="6">
    <location>
        <begin position="174"/>
        <end position="400"/>
    </location>
</feature>
<dbReference type="STRING" id="288004.AL038_07495"/>
<dbReference type="SUPFAM" id="SSF47384">
    <property type="entry name" value="Homodimeric domain of signal transducing histidine kinase"/>
    <property type="match status" value="1"/>
</dbReference>
<protein>
    <recommendedName>
        <fullName evidence="2">histidine kinase</fullName>
        <ecNumber evidence="2">2.7.13.3</ecNumber>
    </recommendedName>
</protein>
<evidence type="ECO:0000256" key="3">
    <source>
        <dbReference type="ARBA" id="ARBA00022553"/>
    </source>
</evidence>
<dbReference type="EMBL" id="CP018889">
    <property type="protein sequence ID" value="AUI70197.1"/>
    <property type="molecule type" value="Genomic_DNA"/>
</dbReference>
<dbReference type="PROSITE" id="PS50110">
    <property type="entry name" value="RESPONSE_REGULATORY"/>
    <property type="match status" value="1"/>
</dbReference>
<dbReference type="RefSeq" id="WP_062151243.1">
    <property type="nucleotide sequence ID" value="NZ_CP012373.2"/>
</dbReference>
<evidence type="ECO:0000313" key="9">
    <source>
        <dbReference type="Proteomes" id="UP000234271"/>
    </source>
</evidence>
<dbReference type="CDD" id="cd00082">
    <property type="entry name" value="HisKA"/>
    <property type="match status" value="1"/>
</dbReference>
<evidence type="ECO:0000259" key="6">
    <source>
        <dbReference type="PROSITE" id="PS50109"/>
    </source>
</evidence>
<evidence type="ECO:0000256" key="4">
    <source>
        <dbReference type="ARBA" id="ARBA00023012"/>
    </source>
</evidence>
<dbReference type="InterPro" id="IPR005467">
    <property type="entry name" value="His_kinase_dom"/>
</dbReference>
<dbReference type="InterPro" id="IPR011006">
    <property type="entry name" value="CheY-like_superfamily"/>
</dbReference>
<dbReference type="Pfam" id="PF00512">
    <property type="entry name" value="HisKA"/>
    <property type="match status" value="1"/>
</dbReference>
<keyword evidence="3 5" id="KW-0597">Phosphoprotein</keyword>
<keyword evidence="9" id="KW-1185">Reference proteome</keyword>
<evidence type="ECO:0000259" key="7">
    <source>
        <dbReference type="PROSITE" id="PS50110"/>
    </source>
</evidence>
<dbReference type="Pfam" id="PF00072">
    <property type="entry name" value="Response_reg"/>
    <property type="match status" value="1"/>
</dbReference>
<comment type="catalytic activity">
    <reaction evidence="1">
        <text>ATP + protein L-histidine = ADP + protein N-phospho-L-histidine.</text>
        <dbReference type="EC" id="2.7.13.3"/>
    </reaction>
</comment>
<dbReference type="Gene3D" id="3.30.565.10">
    <property type="entry name" value="Histidine kinase-like ATPase, C-terminal domain"/>
    <property type="match status" value="1"/>
</dbReference>
<dbReference type="InterPro" id="IPR003661">
    <property type="entry name" value="HisK_dim/P_dom"/>
</dbReference>
<dbReference type="EC" id="2.7.13.3" evidence="2"/>
<dbReference type="AlphaFoldDB" id="A0A2N9YI55"/>
<keyword evidence="4" id="KW-0902">Two-component regulatory system</keyword>
<evidence type="ECO:0000256" key="2">
    <source>
        <dbReference type="ARBA" id="ARBA00012438"/>
    </source>
</evidence>
<sequence>MIDQLSNRPLILIIDDSSLNLKILDVILRKHNFEVIIAHHGDAGLEAAVKYNPDLILLDVIMPGGWDGYETCQRLKRIPSLEQVPVLFLSALDDTENKVRAFLTGGVDYVSKPFQEDELLARVRTHLELAHLRKNLEREVLYKTQKIQSLLEVLHLSYDRAQQASVMKSEFLHKISHEFRTPMNVILGMTDTLIEDTNLDDEQIHCAKAVRKAGKQLMGILTDMLNFSQQSKGDPRQVISEFRIDELIRNVLQGDLTERAEVKQLNIIIDVAPALNKTVRGNHDYLFETVTKLVDNAVKFTRQGSVIIKVMPLEQIEGEQRDLWIHLEIIDTGIGIMLEKQQHVFDPFTQADSSTTRIHEGMGMGLALAKLFVENMGGRIGLESVLGEGSNFWFDVPLESANHTP</sequence>
<dbReference type="InterPro" id="IPR001789">
    <property type="entry name" value="Sig_transdc_resp-reg_receiver"/>
</dbReference>
<dbReference type="CDD" id="cd16922">
    <property type="entry name" value="HATPase_EvgS-ArcB-TorS-like"/>
    <property type="match status" value="1"/>
</dbReference>